<dbReference type="GO" id="GO:0006406">
    <property type="term" value="P:mRNA export from nucleus"/>
    <property type="evidence" value="ECO:0007669"/>
    <property type="project" value="TreeGrafter"/>
</dbReference>
<accession>A0A833TIN8</accession>
<comment type="caution">
    <text evidence="2">The sequence shown here is derived from an EMBL/GenBank/DDBJ whole genome shotgun (WGS) entry which is preliminary data.</text>
</comment>
<reference evidence="2" key="1">
    <citation type="submission" date="2020-04" db="EMBL/GenBank/DDBJ databases">
        <title>Hybrid Assembly of Korean Phytophthora infestans isolates.</title>
        <authorList>
            <person name="Prokchorchik M."/>
            <person name="Lee Y."/>
            <person name="Seo J."/>
            <person name="Cho J.-H."/>
            <person name="Park Y.-E."/>
            <person name="Jang D.-C."/>
            <person name="Im J.-S."/>
            <person name="Choi J.-G."/>
            <person name="Park H.-J."/>
            <person name="Lee G.-B."/>
            <person name="Lee Y.-G."/>
            <person name="Hong S.-Y."/>
            <person name="Cho K."/>
            <person name="Sohn K.H."/>
        </authorList>
    </citation>
    <scope>NUCLEOTIDE SEQUENCE</scope>
    <source>
        <strain evidence="2">KR_1_A1</strain>
    </source>
</reference>
<evidence type="ECO:0000313" key="3">
    <source>
        <dbReference type="Proteomes" id="UP000602510"/>
    </source>
</evidence>
<proteinExistence type="predicted"/>
<evidence type="ECO:0000313" key="2">
    <source>
        <dbReference type="EMBL" id="KAF4044144.1"/>
    </source>
</evidence>
<dbReference type="PANTHER" id="PTHR18898:SF2">
    <property type="entry name" value="NUCLEOPROTEIN TPR"/>
    <property type="match status" value="1"/>
</dbReference>
<dbReference type="GO" id="GO:0005643">
    <property type="term" value="C:nuclear pore"/>
    <property type="evidence" value="ECO:0007669"/>
    <property type="project" value="TreeGrafter"/>
</dbReference>
<dbReference type="AlphaFoldDB" id="A0A833TIN8"/>
<dbReference type="EMBL" id="WSZM01000075">
    <property type="protein sequence ID" value="KAF4044144.1"/>
    <property type="molecule type" value="Genomic_DNA"/>
</dbReference>
<name>A0A833TIN8_PHYIN</name>
<keyword evidence="1" id="KW-0175">Coiled coil</keyword>
<gene>
    <name evidence="2" type="ORF">GN244_ATG03419</name>
</gene>
<dbReference type="Proteomes" id="UP000602510">
    <property type="component" value="Unassembled WGS sequence"/>
</dbReference>
<organism evidence="2 3">
    <name type="scientific">Phytophthora infestans</name>
    <name type="common">Potato late blight agent</name>
    <name type="synonym">Botrytis infestans</name>
    <dbReference type="NCBI Taxonomy" id="4787"/>
    <lineage>
        <taxon>Eukaryota</taxon>
        <taxon>Sar</taxon>
        <taxon>Stramenopiles</taxon>
        <taxon>Oomycota</taxon>
        <taxon>Peronosporomycetes</taxon>
        <taxon>Peronosporales</taxon>
        <taxon>Peronosporaceae</taxon>
        <taxon>Phytophthora</taxon>
    </lineage>
</organism>
<protein>
    <submittedName>
        <fullName evidence="2">Uncharacterized protein</fullName>
    </submittedName>
</protein>
<dbReference type="GO" id="GO:0017056">
    <property type="term" value="F:structural constituent of nuclear pore"/>
    <property type="evidence" value="ECO:0007669"/>
    <property type="project" value="TreeGrafter"/>
</dbReference>
<evidence type="ECO:0000256" key="1">
    <source>
        <dbReference type="SAM" id="Coils"/>
    </source>
</evidence>
<sequence length="397" mass="45377">MRELANSKSHKQQAWKEKATFEKMCDVEELQVRNQQLPELIRELSEMNEAKVGPVGDAESMTSSAPLIITGDSDEERNRIGASNVIKKGLAMARKEIRELRMEREQERDMTTAIVKQRDMYPMLLAQSDTKCLNDSAPSRTTGAQCFVKLQLRLLLGRMYLGMLRFKVVADRLGALGGAGLHSQRDAEETISQVSEAEKTLADYRANYIVVALKDEIQGLNRQLSGINGVVGQEISQLRIYSTRNAETEFQRSEYRKKLKSFRPIYRKRQRSGIRYVDDLIGERMRSLDTKRKEQASAEQRLIENTTSSQLAEKELNALRLKKNQLERQHVSGLKELLYRVIPGHDLKSAELGVKEAERAYADAKDKVVRRKNMVLFLNIYKKKGLKDHCCPEDNVT</sequence>
<feature type="coiled-coil region" evidence="1">
    <location>
        <begin position="309"/>
        <end position="374"/>
    </location>
</feature>
<dbReference type="PANTHER" id="PTHR18898">
    <property type="entry name" value="NUCLEOPROTEIN TPR-RELATED"/>
    <property type="match status" value="1"/>
</dbReference>
<keyword evidence="3" id="KW-1185">Reference proteome</keyword>